<dbReference type="PANTHER" id="PTHR35791">
    <property type="entry name" value="UPF0754 MEMBRANE PROTEIN YHEB"/>
    <property type="match status" value="1"/>
</dbReference>
<evidence type="ECO:0000256" key="5">
    <source>
        <dbReference type="ARBA" id="ARBA00023136"/>
    </source>
</evidence>
<dbReference type="PANTHER" id="PTHR35791:SF1">
    <property type="entry name" value="UPF0754 MEMBRANE PROTEIN YHEB"/>
    <property type="match status" value="1"/>
</dbReference>
<keyword evidence="8" id="KW-1185">Reference proteome</keyword>
<accession>A0A1U7PSQ0</accession>
<sequence length="383" mass="42492">MKRLNAVLTIAVMAVIGAVIGGVTNHLAIKMLFRPHEAKYIGNWRIPFTPGLIPKRRDELASQFGRIVVDYLLTPDTFRNKLFTPAMQEKAESAIQAMIEKQLFAGDRTIGGWLETAGVGGADEKIEQAVLGLVDSKFAEAKGRLLDGTVGEKLPDRWIGEMEERLPKARRYLIVRAMDYVSSIEGKATIRKMIDDFLESKGTLGSMLQSMFGGSDKLVGKVQREGLKFLSAPGTANLLDDLIGREWEKLKARPMDELAGGFDWEGLRKSIRGYVKQELAAGERLDKTLLEYWPGGAGWLRENVTPALTAFGFRQAEAKMEEALRRLKIDQMVKEQVDTFPVAKLEDLVLGISRREFKMITVLGAVLGGLIGIVQGLLVFLIN</sequence>
<evidence type="ECO:0000256" key="1">
    <source>
        <dbReference type="ARBA" id="ARBA00004308"/>
    </source>
</evidence>
<comment type="subcellular location">
    <subcellularLocation>
        <location evidence="1">Endomembrane system</location>
    </subcellularLocation>
</comment>
<evidence type="ECO:0000256" key="2">
    <source>
        <dbReference type="ARBA" id="ARBA00008053"/>
    </source>
</evidence>
<reference evidence="8" key="1">
    <citation type="submission" date="2017-01" db="EMBL/GenBank/DDBJ databases">
        <authorList>
            <person name="Varghese N."/>
            <person name="Submissions S."/>
        </authorList>
    </citation>
    <scope>NUCLEOTIDE SEQUENCE [LARGE SCALE GENOMIC DNA]</scope>
    <source>
        <strain evidence="8">MNA4</strain>
    </source>
</reference>
<organism evidence="7 8">
    <name type="scientific">Edaphobacillus lindanitolerans</name>
    <dbReference type="NCBI Taxonomy" id="550447"/>
    <lineage>
        <taxon>Bacteria</taxon>
        <taxon>Bacillati</taxon>
        <taxon>Bacillota</taxon>
        <taxon>Bacilli</taxon>
        <taxon>Bacillales</taxon>
        <taxon>Bacillaceae</taxon>
        <taxon>Edaphobacillus</taxon>
    </lineage>
</organism>
<keyword evidence="5 6" id="KW-0472">Membrane</keyword>
<dbReference type="GO" id="GO:0012505">
    <property type="term" value="C:endomembrane system"/>
    <property type="evidence" value="ECO:0007669"/>
    <property type="project" value="UniProtKB-SubCell"/>
</dbReference>
<dbReference type="EMBL" id="FTPL01000004">
    <property type="protein sequence ID" value="SIT90824.1"/>
    <property type="molecule type" value="Genomic_DNA"/>
</dbReference>
<dbReference type="AlphaFoldDB" id="A0A1U7PSQ0"/>
<proteinExistence type="inferred from homology"/>
<name>A0A1U7PSQ0_9BACI</name>
<dbReference type="Pfam" id="PF04286">
    <property type="entry name" value="DUF445"/>
    <property type="match status" value="1"/>
</dbReference>
<gene>
    <name evidence="7" type="ORF">SAMN05428946_2526</name>
</gene>
<evidence type="ECO:0000313" key="8">
    <source>
        <dbReference type="Proteomes" id="UP000187550"/>
    </source>
</evidence>
<keyword evidence="4 6" id="KW-1133">Transmembrane helix</keyword>
<dbReference type="InterPro" id="IPR007383">
    <property type="entry name" value="DUF445"/>
</dbReference>
<evidence type="ECO:0000256" key="3">
    <source>
        <dbReference type="ARBA" id="ARBA00022692"/>
    </source>
</evidence>
<dbReference type="Proteomes" id="UP000187550">
    <property type="component" value="Unassembled WGS sequence"/>
</dbReference>
<keyword evidence="3 6" id="KW-0812">Transmembrane</keyword>
<evidence type="ECO:0000313" key="7">
    <source>
        <dbReference type="EMBL" id="SIT90824.1"/>
    </source>
</evidence>
<dbReference type="RefSeq" id="WP_327078200.1">
    <property type="nucleotide sequence ID" value="NZ_FTPL01000004.1"/>
</dbReference>
<feature type="transmembrane region" description="Helical" evidence="6">
    <location>
        <begin position="6"/>
        <end position="29"/>
    </location>
</feature>
<evidence type="ECO:0000256" key="4">
    <source>
        <dbReference type="ARBA" id="ARBA00022989"/>
    </source>
</evidence>
<comment type="similarity">
    <text evidence="2">Belongs to the UPF0754 family.</text>
</comment>
<feature type="transmembrane region" description="Helical" evidence="6">
    <location>
        <begin position="360"/>
        <end position="382"/>
    </location>
</feature>
<dbReference type="STRING" id="550447.SAMN05428946_2526"/>
<protein>
    <submittedName>
        <fullName evidence="7">Uncharacterized membrane protein YheB, UPF0754 family</fullName>
    </submittedName>
</protein>
<evidence type="ECO:0000256" key="6">
    <source>
        <dbReference type="SAM" id="Phobius"/>
    </source>
</evidence>